<feature type="coiled-coil region" evidence="1">
    <location>
        <begin position="245"/>
        <end position="301"/>
    </location>
</feature>
<feature type="compositionally biased region" description="Basic and acidic residues" evidence="2">
    <location>
        <begin position="330"/>
        <end position="346"/>
    </location>
</feature>
<evidence type="ECO:0000256" key="2">
    <source>
        <dbReference type="SAM" id="MobiDB-lite"/>
    </source>
</evidence>
<accession>A0A974HJC1</accession>
<feature type="compositionally biased region" description="Low complexity" evidence="2">
    <location>
        <begin position="155"/>
        <end position="165"/>
    </location>
</feature>
<sequence>MERRMSSRVKSGTKTLGVGKKVPKETIKKVFCKSKKTSCDVVCNEANSEEMMEVTQSAEVSDQIANMEDLPGASSPCEMPMKESVSEVSRCGASNLLECSLSNAEVGDSEVSEAQAEGGSSGASAEEKDKMASASSSSEASGETLGTAAPAHCHTNNTETNTVEEVTSREASMKDSPAKHMARLEALCGQLAVAVAEGALDGTEETRTGARVSGALANDSSNVTSSVQQGHTVNTLHIIESLRAMELLSNRRNTLEKNIERELSNVKSAKGHFRAQGIRKLAEMNKELEEVVENMEALLLVIKPGEEPFHIFYKMEKRVSSRVKKEKVVAERRKGLRQKMEVEKSTSKAKTSRNKRDSKSSVEEELMETNSQAMSDDLERTPVLLSDMDVSQTSTSIPLSMPPLLLSGSGTSQNAPNNLMPVVDVPAEVSSETALVGDSGESETHERSGTFSVGVEKAAVMVAGETEQTCDVCVALTSESLKHCKASSACWERDQEKGTLDAEVAAENAADCACGRLF</sequence>
<feature type="compositionally biased region" description="Low complexity" evidence="2">
    <location>
        <begin position="112"/>
        <end position="124"/>
    </location>
</feature>
<protein>
    <submittedName>
        <fullName evidence="3">Uncharacterized protein</fullName>
    </submittedName>
</protein>
<evidence type="ECO:0000313" key="3">
    <source>
        <dbReference type="EMBL" id="OCT80149.1"/>
    </source>
</evidence>
<feature type="compositionally biased region" description="Low complexity" evidence="2">
    <location>
        <begin position="132"/>
        <end position="141"/>
    </location>
</feature>
<proteinExistence type="predicted"/>
<keyword evidence="1" id="KW-0175">Coiled coil</keyword>
<evidence type="ECO:0000313" key="4">
    <source>
        <dbReference type="Proteomes" id="UP000694892"/>
    </source>
</evidence>
<dbReference type="AlphaFoldDB" id="A0A974HJC1"/>
<reference evidence="4" key="1">
    <citation type="journal article" date="2016" name="Nature">
        <title>Genome evolution in the allotetraploid frog Xenopus laevis.</title>
        <authorList>
            <person name="Session A.M."/>
            <person name="Uno Y."/>
            <person name="Kwon T."/>
            <person name="Chapman J.A."/>
            <person name="Toyoda A."/>
            <person name="Takahashi S."/>
            <person name="Fukui A."/>
            <person name="Hikosaka A."/>
            <person name="Suzuki A."/>
            <person name="Kondo M."/>
            <person name="van Heeringen S.J."/>
            <person name="Quigley I."/>
            <person name="Heinz S."/>
            <person name="Ogino H."/>
            <person name="Ochi H."/>
            <person name="Hellsten U."/>
            <person name="Lyons J.B."/>
            <person name="Simakov O."/>
            <person name="Putnam N."/>
            <person name="Stites J."/>
            <person name="Kuroki Y."/>
            <person name="Tanaka T."/>
            <person name="Michiue T."/>
            <person name="Watanabe M."/>
            <person name="Bogdanovic O."/>
            <person name="Lister R."/>
            <person name="Georgiou G."/>
            <person name="Paranjpe S.S."/>
            <person name="van Kruijsbergen I."/>
            <person name="Shu S."/>
            <person name="Carlson J."/>
            <person name="Kinoshita T."/>
            <person name="Ohta Y."/>
            <person name="Mawaribuchi S."/>
            <person name="Jenkins J."/>
            <person name="Grimwood J."/>
            <person name="Schmutz J."/>
            <person name="Mitros T."/>
            <person name="Mozaffari S.V."/>
            <person name="Suzuki Y."/>
            <person name="Haramoto Y."/>
            <person name="Yamamoto T.S."/>
            <person name="Takagi C."/>
            <person name="Heald R."/>
            <person name="Miller K."/>
            <person name="Haudenschild C."/>
            <person name="Kitzman J."/>
            <person name="Nakayama T."/>
            <person name="Izutsu Y."/>
            <person name="Robert J."/>
            <person name="Fortriede J."/>
            <person name="Burns K."/>
            <person name="Lotay V."/>
            <person name="Karimi K."/>
            <person name="Yasuoka Y."/>
            <person name="Dichmann D.S."/>
            <person name="Flajnik M.F."/>
            <person name="Houston D.W."/>
            <person name="Shendure J."/>
            <person name="DuPasquier L."/>
            <person name="Vize P.D."/>
            <person name="Zorn A.M."/>
            <person name="Ito M."/>
            <person name="Marcotte E.M."/>
            <person name="Wallingford J.B."/>
            <person name="Ito Y."/>
            <person name="Asashima M."/>
            <person name="Ueno N."/>
            <person name="Matsuda Y."/>
            <person name="Veenstra G.J."/>
            <person name="Fujiyama A."/>
            <person name="Harland R.M."/>
            <person name="Taira M."/>
            <person name="Rokhsar D.S."/>
        </authorList>
    </citation>
    <scope>NUCLEOTIDE SEQUENCE [LARGE SCALE GENOMIC DNA]</scope>
    <source>
        <strain evidence="4">J</strain>
    </source>
</reference>
<name>A0A974HJC1_XENLA</name>
<dbReference type="EMBL" id="CM004474">
    <property type="protein sequence ID" value="OCT80149.1"/>
    <property type="molecule type" value="Genomic_DNA"/>
</dbReference>
<gene>
    <name evidence="3" type="ORF">XELAEV_18026960mg</name>
</gene>
<evidence type="ECO:0000256" key="1">
    <source>
        <dbReference type="SAM" id="Coils"/>
    </source>
</evidence>
<dbReference type="Proteomes" id="UP000694892">
    <property type="component" value="Chromosome 5L"/>
</dbReference>
<feature type="region of interest" description="Disordered" evidence="2">
    <location>
        <begin position="330"/>
        <end position="376"/>
    </location>
</feature>
<feature type="region of interest" description="Disordered" evidence="2">
    <location>
        <begin position="108"/>
        <end position="169"/>
    </location>
</feature>
<organism evidence="3 4">
    <name type="scientific">Xenopus laevis</name>
    <name type="common">African clawed frog</name>
    <dbReference type="NCBI Taxonomy" id="8355"/>
    <lineage>
        <taxon>Eukaryota</taxon>
        <taxon>Metazoa</taxon>
        <taxon>Chordata</taxon>
        <taxon>Craniata</taxon>
        <taxon>Vertebrata</taxon>
        <taxon>Euteleostomi</taxon>
        <taxon>Amphibia</taxon>
        <taxon>Batrachia</taxon>
        <taxon>Anura</taxon>
        <taxon>Pipoidea</taxon>
        <taxon>Pipidae</taxon>
        <taxon>Xenopodinae</taxon>
        <taxon>Xenopus</taxon>
        <taxon>Xenopus</taxon>
    </lineage>
</organism>